<dbReference type="EMBL" id="BMAW01006576">
    <property type="protein sequence ID" value="GFS99418.1"/>
    <property type="molecule type" value="Genomic_DNA"/>
</dbReference>
<organism evidence="3 4">
    <name type="scientific">Nephila pilipes</name>
    <name type="common">Giant wood spider</name>
    <name type="synonym">Nephila maculata</name>
    <dbReference type="NCBI Taxonomy" id="299642"/>
    <lineage>
        <taxon>Eukaryota</taxon>
        <taxon>Metazoa</taxon>
        <taxon>Ecdysozoa</taxon>
        <taxon>Arthropoda</taxon>
        <taxon>Chelicerata</taxon>
        <taxon>Arachnida</taxon>
        <taxon>Araneae</taxon>
        <taxon>Araneomorphae</taxon>
        <taxon>Entelegynae</taxon>
        <taxon>Araneoidea</taxon>
        <taxon>Nephilidae</taxon>
        <taxon>Nephila</taxon>
    </lineage>
</organism>
<feature type="transmembrane region" description="Helical" evidence="1">
    <location>
        <begin position="136"/>
        <end position="153"/>
    </location>
</feature>
<evidence type="ECO:0000313" key="3">
    <source>
        <dbReference type="EMBL" id="GFS99418.1"/>
    </source>
</evidence>
<dbReference type="InterPro" id="IPR031941">
    <property type="entry name" value="DUF4773"/>
</dbReference>
<sequence length="168" mass="19467">MRDSKRKSAFPMLKLFRNPPPICLPLPFLKKYVHLCLSFYNLTWAHSEFGACTKIELLIWHLCEVGNFKLGCFDTGTRRVSGPTLTRIVVRPKREALDMTDMRKHQTAVTEIRKHQVSASFPFNICSSSSRNMPNYYQLGLMIFVFLFVFKAFQASHSSSYLYKTSLK</sequence>
<dbReference type="Pfam" id="PF15998">
    <property type="entry name" value="DUF4773"/>
    <property type="match status" value="1"/>
</dbReference>
<dbReference type="OrthoDB" id="6409002at2759"/>
<dbReference type="AlphaFoldDB" id="A0A8X6N8F2"/>
<evidence type="ECO:0000313" key="4">
    <source>
        <dbReference type="Proteomes" id="UP000887013"/>
    </source>
</evidence>
<name>A0A8X6N8F2_NEPPI</name>
<proteinExistence type="predicted"/>
<keyword evidence="4" id="KW-1185">Reference proteome</keyword>
<dbReference type="Proteomes" id="UP000887013">
    <property type="component" value="Unassembled WGS sequence"/>
</dbReference>
<accession>A0A8X6N8F2</accession>
<evidence type="ECO:0000259" key="2">
    <source>
        <dbReference type="Pfam" id="PF15998"/>
    </source>
</evidence>
<keyword evidence="1" id="KW-1133">Transmembrane helix</keyword>
<evidence type="ECO:0000256" key="1">
    <source>
        <dbReference type="SAM" id="Phobius"/>
    </source>
</evidence>
<keyword evidence="1" id="KW-0812">Transmembrane</keyword>
<keyword evidence="1" id="KW-0472">Membrane</keyword>
<gene>
    <name evidence="3" type="ORF">NPIL_346191</name>
</gene>
<reference evidence="3" key="1">
    <citation type="submission" date="2020-08" db="EMBL/GenBank/DDBJ databases">
        <title>Multicomponent nature underlies the extraordinary mechanical properties of spider dragline silk.</title>
        <authorList>
            <person name="Kono N."/>
            <person name="Nakamura H."/>
            <person name="Mori M."/>
            <person name="Yoshida Y."/>
            <person name="Ohtoshi R."/>
            <person name="Malay A.D."/>
            <person name="Moran D.A.P."/>
            <person name="Tomita M."/>
            <person name="Numata K."/>
            <person name="Arakawa K."/>
        </authorList>
    </citation>
    <scope>NUCLEOTIDE SEQUENCE</scope>
</reference>
<comment type="caution">
    <text evidence="3">The sequence shown here is derived from an EMBL/GenBank/DDBJ whole genome shotgun (WGS) entry which is preliminary data.</text>
</comment>
<feature type="domain" description="DUF4773" evidence="2">
    <location>
        <begin position="17"/>
        <end position="77"/>
    </location>
</feature>
<protein>
    <recommendedName>
        <fullName evidence="2">DUF4773 domain-containing protein</fullName>
    </recommendedName>
</protein>